<evidence type="ECO:0000256" key="3">
    <source>
        <dbReference type="ARBA" id="ARBA00022679"/>
    </source>
</evidence>
<dbReference type="SUPFAM" id="SSF48576">
    <property type="entry name" value="Terpenoid synthases"/>
    <property type="match status" value="1"/>
</dbReference>
<dbReference type="GO" id="GO:0004659">
    <property type="term" value="F:prenyltransferase activity"/>
    <property type="evidence" value="ECO:0007669"/>
    <property type="project" value="InterPro"/>
</dbReference>
<dbReference type="GO" id="GO:0046872">
    <property type="term" value="F:metal ion binding"/>
    <property type="evidence" value="ECO:0007669"/>
    <property type="project" value="UniProtKB-KW"/>
</dbReference>
<evidence type="ECO:0000313" key="9">
    <source>
        <dbReference type="Proteomes" id="UP000054107"/>
    </source>
</evidence>
<evidence type="ECO:0000256" key="5">
    <source>
        <dbReference type="ARBA" id="ARBA00022842"/>
    </source>
</evidence>
<comment type="similarity">
    <text evidence="2 7">Belongs to the FPP/GGPP synthase family.</text>
</comment>
<keyword evidence="3 7" id="KW-0808">Transferase</keyword>
<dbReference type="OrthoDB" id="9927103at2759"/>
<gene>
    <name evidence="8" type="primary">PARPA_10886.1 scaffold 41979</name>
</gene>
<keyword evidence="4" id="KW-0479">Metal-binding</keyword>
<dbReference type="InterPro" id="IPR033749">
    <property type="entry name" value="Polyprenyl_synt_CS"/>
</dbReference>
<dbReference type="PROSITE" id="PS00444">
    <property type="entry name" value="POLYPRENYL_SYNTHASE_2"/>
    <property type="match status" value="1"/>
</dbReference>
<dbReference type="GO" id="GO:1990234">
    <property type="term" value="C:transferase complex"/>
    <property type="evidence" value="ECO:0007669"/>
    <property type="project" value="TreeGrafter"/>
</dbReference>
<reference evidence="8 9" key="1">
    <citation type="submission" date="2014-09" db="EMBL/GenBank/DDBJ databases">
        <authorList>
            <person name="Ellenberger Sabrina"/>
        </authorList>
    </citation>
    <scope>NUCLEOTIDE SEQUENCE [LARGE SCALE GENOMIC DNA]</scope>
    <source>
        <strain evidence="8 9">CBS 412.66</strain>
    </source>
</reference>
<dbReference type="PANTHER" id="PTHR12001:SF69">
    <property type="entry name" value="ALL TRANS-POLYPRENYL-DIPHOSPHATE SYNTHASE PDSS1"/>
    <property type="match status" value="1"/>
</dbReference>
<keyword evidence="5" id="KW-0460">Magnesium</keyword>
<dbReference type="Gene3D" id="1.10.600.10">
    <property type="entry name" value="Farnesyl Diphosphate Synthase"/>
    <property type="match status" value="1"/>
</dbReference>
<proteinExistence type="inferred from homology"/>
<dbReference type="Proteomes" id="UP000054107">
    <property type="component" value="Unassembled WGS sequence"/>
</dbReference>
<dbReference type="CDD" id="cd00685">
    <property type="entry name" value="Trans_IPPS_HT"/>
    <property type="match status" value="1"/>
</dbReference>
<dbReference type="GO" id="GO:0008299">
    <property type="term" value="P:isoprenoid biosynthetic process"/>
    <property type="evidence" value="ECO:0007669"/>
    <property type="project" value="UniProtKB-KW"/>
</dbReference>
<sequence length="445" mass="49024">MLSRGIKTLTRNHTFVARSISVAPFHHVAAHYKKAVELKQQDEDSPFDKLTQGINVIKSTLLTATPLRKVTRPNIELLPFTGTANTWDQAVKEAQSLVNSADQDRIFDPVKIVGKDLWELKGNIINLLGSGHPFIHTIKNHYFQGDTNRIRPLLVLLIAKATSQTPKKSAQQPLSEDLDDNLLVSSAAIPILPTQRRLAEISEMIYTSSLLHYDVIDNGEQVTNPGFGNKMAVLAGDFLLARACHALAQLKKAECIELIATCIANLVEGEFMQLHDLTKRSLDKEEVFNYYLEKVYLKTGSLIAQSCKASSVLGGCSSDVANITYNYGKNLGIAFQLIDDVRDFSQTAANIDKKKKHTSGWITAPVLLAWEEHAELGPLIARGLSRDGDAEKARLLVYQSSGLKKTLALANKHIELAVSAIEQLPSSEAQAALIQLARNLSTRKD</sequence>
<dbReference type="Pfam" id="PF00348">
    <property type="entry name" value="polyprenyl_synt"/>
    <property type="match status" value="1"/>
</dbReference>
<dbReference type="InterPro" id="IPR008949">
    <property type="entry name" value="Isoprenoid_synthase_dom_sf"/>
</dbReference>
<evidence type="ECO:0000256" key="1">
    <source>
        <dbReference type="ARBA" id="ARBA00001946"/>
    </source>
</evidence>
<keyword evidence="9" id="KW-1185">Reference proteome</keyword>
<protein>
    <submittedName>
        <fullName evidence="8">Uncharacterized protein</fullName>
    </submittedName>
</protein>
<dbReference type="PANTHER" id="PTHR12001">
    <property type="entry name" value="GERANYLGERANYL PYROPHOSPHATE SYNTHASE"/>
    <property type="match status" value="1"/>
</dbReference>
<comment type="cofactor">
    <cofactor evidence="1">
        <name>Mg(2+)</name>
        <dbReference type="ChEBI" id="CHEBI:18420"/>
    </cofactor>
</comment>
<dbReference type="GO" id="GO:0006744">
    <property type="term" value="P:ubiquinone biosynthetic process"/>
    <property type="evidence" value="ECO:0007669"/>
    <property type="project" value="TreeGrafter"/>
</dbReference>
<evidence type="ECO:0000256" key="6">
    <source>
        <dbReference type="ARBA" id="ARBA00023229"/>
    </source>
</evidence>
<dbReference type="STRING" id="35722.A0A0B7NNV9"/>
<accession>A0A0B7NNV9</accession>
<dbReference type="AlphaFoldDB" id="A0A0B7NNV9"/>
<dbReference type="EMBL" id="LN733219">
    <property type="protein sequence ID" value="CEP16614.1"/>
    <property type="molecule type" value="Genomic_DNA"/>
</dbReference>
<evidence type="ECO:0000256" key="2">
    <source>
        <dbReference type="ARBA" id="ARBA00006706"/>
    </source>
</evidence>
<evidence type="ECO:0000313" key="8">
    <source>
        <dbReference type="EMBL" id="CEP16614.1"/>
    </source>
</evidence>
<name>A0A0B7NNV9_9FUNG</name>
<evidence type="ECO:0000256" key="7">
    <source>
        <dbReference type="RuleBase" id="RU004466"/>
    </source>
</evidence>
<keyword evidence="6" id="KW-0414">Isoprene biosynthesis</keyword>
<evidence type="ECO:0000256" key="4">
    <source>
        <dbReference type="ARBA" id="ARBA00022723"/>
    </source>
</evidence>
<dbReference type="InterPro" id="IPR000092">
    <property type="entry name" value="Polyprenyl_synt"/>
</dbReference>
<organism evidence="8 9">
    <name type="scientific">Parasitella parasitica</name>
    <dbReference type="NCBI Taxonomy" id="35722"/>
    <lineage>
        <taxon>Eukaryota</taxon>
        <taxon>Fungi</taxon>
        <taxon>Fungi incertae sedis</taxon>
        <taxon>Mucoromycota</taxon>
        <taxon>Mucoromycotina</taxon>
        <taxon>Mucoromycetes</taxon>
        <taxon>Mucorales</taxon>
        <taxon>Mucorineae</taxon>
        <taxon>Mucoraceae</taxon>
        <taxon>Parasitella</taxon>
    </lineage>
</organism>